<organism evidence="2 3">
    <name type="scientific">Pleodorina starrii</name>
    <dbReference type="NCBI Taxonomy" id="330485"/>
    <lineage>
        <taxon>Eukaryota</taxon>
        <taxon>Viridiplantae</taxon>
        <taxon>Chlorophyta</taxon>
        <taxon>core chlorophytes</taxon>
        <taxon>Chlorophyceae</taxon>
        <taxon>CS clade</taxon>
        <taxon>Chlamydomonadales</taxon>
        <taxon>Volvocaceae</taxon>
        <taxon>Pleodorina</taxon>
    </lineage>
</organism>
<feature type="region of interest" description="Disordered" evidence="1">
    <location>
        <begin position="39"/>
        <end position="58"/>
    </location>
</feature>
<evidence type="ECO:0000313" key="3">
    <source>
        <dbReference type="Proteomes" id="UP001165080"/>
    </source>
</evidence>
<comment type="caution">
    <text evidence="2">The sequence shown here is derived from an EMBL/GenBank/DDBJ whole genome shotgun (WGS) entry which is preliminary data.</text>
</comment>
<protein>
    <submittedName>
        <fullName evidence="2">Uncharacterized protein</fullName>
    </submittedName>
</protein>
<dbReference type="AlphaFoldDB" id="A0A9W6BQM5"/>
<dbReference type="InterPro" id="IPR010903">
    <property type="entry name" value="DUF1517"/>
</dbReference>
<evidence type="ECO:0000313" key="2">
    <source>
        <dbReference type="EMBL" id="GLC56409.1"/>
    </source>
</evidence>
<dbReference type="PANTHER" id="PTHR33975:SF2">
    <property type="entry name" value="MYELIN-ASSOCIATED OLIGODENDROCYTE BASIC PROTEIN"/>
    <property type="match status" value="1"/>
</dbReference>
<accession>A0A9W6BQM5</accession>
<sequence length="269" mass="30595">MQQQLAQRNASRSRHQAAHLAPAFSRLISPQSFKSCAKSSSPALRQAPGPRSLAERESVRAQAVSRPSVFFFGFGGDDEEYEEEYTVMKVQVGLFGDVRKWQKDLERLSELFDTEDEESLQFILQETVTKLLRNMEYCSYGQTAGKVFNNLEECERKFNQVSLEERTKFKEETYSNVDGRRRVRSVDIKESWDSGVDNWLCATLVVAVEGKVKLPKINSSADMRKALTMLGSISPETLLAFELLWTPQAEGDSYNKEELLQDFPTLALL</sequence>
<gene>
    <name evidence="2" type="primary">PLEST003788</name>
    <name evidence="2" type="ORF">PLESTB_001101800</name>
</gene>
<reference evidence="2 3" key="1">
    <citation type="journal article" date="2023" name="Commun. Biol.">
        <title>Reorganization of the ancestral sex-determining regions during the evolution of trioecy in Pleodorina starrii.</title>
        <authorList>
            <person name="Takahashi K."/>
            <person name="Suzuki S."/>
            <person name="Kawai-Toyooka H."/>
            <person name="Yamamoto K."/>
            <person name="Hamaji T."/>
            <person name="Ootsuki R."/>
            <person name="Yamaguchi H."/>
            <person name="Kawachi M."/>
            <person name="Higashiyama T."/>
            <person name="Nozaki H."/>
        </authorList>
    </citation>
    <scope>NUCLEOTIDE SEQUENCE [LARGE SCALE GENOMIC DNA]</scope>
    <source>
        <strain evidence="2 3">NIES-4479</strain>
    </source>
</reference>
<keyword evidence="3" id="KW-1185">Reference proteome</keyword>
<dbReference type="EMBL" id="BRXU01000015">
    <property type="protein sequence ID" value="GLC56409.1"/>
    <property type="molecule type" value="Genomic_DNA"/>
</dbReference>
<evidence type="ECO:0000256" key="1">
    <source>
        <dbReference type="SAM" id="MobiDB-lite"/>
    </source>
</evidence>
<dbReference type="InterPro" id="IPR053023">
    <property type="entry name" value="FLAP_modulator"/>
</dbReference>
<dbReference type="Proteomes" id="UP001165080">
    <property type="component" value="Unassembled WGS sequence"/>
</dbReference>
<proteinExistence type="predicted"/>
<dbReference type="PANTHER" id="PTHR33975">
    <property type="entry name" value="MYELIN-ASSOCIATED OLIGODENDROCYTE BASIC PROTEIN"/>
    <property type="match status" value="1"/>
</dbReference>
<dbReference type="Pfam" id="PF07466">
    <property type="entry name" value="DUF1517"/>
    <property type="match status" value="1"/>
</dbReference>
<name>A0A9W6BQM5_9CHLO</name>